<reference evidence="5 6" key="1">
    <citation type="journal article" date="2016" name="DNA Res.">
        <title>The draft genome of MD-2 pineapple using hybrid error correction of long reads.</title>
        <authorList>
            <person name="Redwan R.M."/>
            <person name="Saidin A."/>
            <person name="Kumar S.V."/>
        </authorList>
    </citation>
    <scope>NUCLEOTIDE SEQUENCE [LARGE SCALE GENOMIC DNA]</scope>
    <source>
        <strain evidence="6">cv. MD2</strain>
        <tissue evidence="5">Leaf</tissue>
    </source>
</reference>
<dbReference type="FunFam" id="3.40.720.10:FF:000011">
    <property type="entry name" value="Non-specific phospholipase C1"/>
    <property type="match status" value="1"/>
</dbReference>
<evidence type="ECO:0000256" key="1">
    <source>
        <dbReference type="ARBA" id="ARBA00009717"/>
    </source>
</evidence>
<dbReference type="SUPFAM" id="SSF53649">
    <property type="entry name" value="Alkaline phosphatase-like"/>
    <property type="match status" value="1"/>
</dbReference>
<accession>A0A199VEN2</accession>
<keyword evidence="4" id="KW-1133">Transmembrane helix</keyword>
<dbReference type="EMBL" id="LSRQ01002087">
    <property type="protein sequence ID" value="OAY75478.1"/>
    <property type="molecule type" value="Genomic_DNA"/>
</dbReference>
<protein>
    <submittedName>
        <fullName evidence="5">Non-specific phospholipase C6</fullName>
    </submittedName>
</protein>
<dbReference type="InterPro" id="IPR007312">
    <property type="entry name" value="Phosphoesterase"/>
</dbReference>
<feature type="transmembrane region" description="Helical" evidence="4">
    <location>
        <begin position="12"/>
        <end position="32"/>
    </location>
</feature>
<name>A0A199VEN2_ANACO</name>
<keyword evidence="2" id="KW-0378">Hydrolase</keyword>
<comment type="caution">
    <text evidence="5">The sequence shown here is derived from an EMBL/GenBank/DDBJ whole genome shotgun (WGS) entry which is preliminary data.</text>
</comment>
<dbReference type="PANTHER" id="PTHR31956">
    <property type="entry name" value="NON-SPECIFIC PHOSPHOLIPASE C4-RELATED"/>
    <property type="match status" value="1"/>
</dbReference>
<dbReference type="GO" id="GO:0042578">
    <property type="term" value="F:phosphoric ester hydrolase activity"/>
    <property type="evidence" value="ECO:0007669"/>
    <property type="project" value="UniProtKB-ARBA"/>
</dbReference>
<feature type="region of interest" description="Disordered" evidence="3">
    <location>
        <begin position="84"/>
        <end position="104"/>
    </location>
</feature>
<gene>
    <name evidence="5" type="ORF">ACMD2_10478</name>
</gene>
<evidence type="ECO:0000256" key="4">
    <source>
        <dbReference type="SAM" id="Phobius"/>
    </source>
</evidence>
<comment type="similarity">
    <text evidence="1">Belongs to the bacterial phospholipase C family.</text>
</comment>
<dbReference type="Pfam" id="PF04185">
    <property type="entry name" value="Phosphoesterase"/>
    <property type="match status" value="1"/>
</dbReference>
<evidence type="ECO:0000256" key="2">
    <source>
        <dbReference type="ARBA" id="ARBA00022801"/>
    </source>
</evidence>
<dbReference type="GO" id="GO:0009395">
    <property type="term" value="P:phospholipid catabolic process"/>
    <property type="evidence" value="ECO:0007669"/>
    <property type="project" value="TreeGrafter"/>
</dbReference>
<evidence type="ECO:0000256" key="3">
    <source>
        <dbReference type="SAM" id="MobiDB-lite"/>
    </source>
</evidence>
<sequence length="609" mass="68018">MKRTQERTHHTLLLLLYYLYLFIIMIILLLLVQSGSATSSGAPRQRGSPIRSMVVLVLENRSFDHMLGWLKRSLNPLLDGLTGSECNPNSSSSPNPNPNPNPPLVCVSDDARFVAADPGHSFEDVLLQVFGPSSSSSSSSSSPSAAKRTPSMSGFVEQALSISPDLSATVMKGFDPSRLPVFETLAAHFAVFDRWFSSIPGPTQPNRLFLYSATSHGAVAHDKWNLLRGYPQPTIFDSLRSADLDFGVYFRSIPTTLFYRNLRRLKHVPSFHPYDDTFRSHAMSGRLPSLSVIEPRYFDLIGAPADDDHPSHDVANGQRLVKEVYETLRAGPQWNHTLLVVTYDEHGGFFDHVATPFVGVPNPDGLIGPEPFRFPFDRLGVRIPTIMVSPWIKKGTVVNRPKGPYPNSEFEHSSIPATIKKIFNLTSDFLTKRDAWAGTFEHIFTELSSPRTDCPEVLPEVTSLRPGVANEDGWLSEFQSELVQLAAVLNGDYFLNSFGHETGKKMTVKQADAYVKRAVKRFIQASKQAIRLGANASAITGGKKQLEEHVDSNDCIYKEKLYLKRKAHKQKDNITFNISMNCCSHFCYYEQLRGADKININQKVQRIGD</sequence>
<dbReference type="Gene3D" id="3.40.720.10">
    <property type="entry name" value="Alkaline Phosphatase, subunit A"/>
    <property type="match status" value="2"/>
</dbReference>
<evidence type="ECO:0000313" key="5">
    <source>
        <dbReference type="EMBL" id="OAY75478.1"/>
    </source>
</evidence>
<dbReference type="AlphaFoldDB" id="A0A199VEN2"/>
<dbReference type="Proteomes" id="UP000092600">
    <property type="component" value="Unassembled WGS sequence"/>
</dbReference>
<evidence type="ECO:0000313" key="6">
    <source>
        <dbReference type="Proteomes" id="UP000092600"/>
    </source>
</evidence>
<dbReference type="PANTHER" id="PTHR31956:SF2">
    <property type="entry name" value="NON-SPECIFIC PHOSPHOLIPASE C6"/>
    <property type="match status" value="1"/>
</dbReference>
<dbReference type="InterPro" id="IPR017850">
    <property type="entry name" value="Alkaline_phosphatase_core_sf"/>
</dbReference>
<proteinExistence type="inferred from homology"/>
<organism evidence="5 6">
    <name type="scientific">Ananas comosus</name>
    <name type="common">Pineapple</name>
    <name type="synonym">Ananas ananas</name>
    <dbReference type="NCBI Taxonomy" id="4615"/>
    <lineage>
        <taxon>Eukaryota</taxon>
        <taxon>Viridiplantae</taxon>
        <taxon>Streptophyta</taxon>
        <taxon>Embryophyta</taxon>
        <taxon>Tracheophyta</taxon>
        <taxon>Spermatophyta</taxon>
        <taxon>Magnoliopsida</taxon>
        <taxon>Liliopsida</taxon>
        <taxon>Poales</taxon>
        <taxon>Bromeliaceae</taxon>
        <taxon>Bromelioideae</taxon>
        <taxon>Ananas</taxon>
    </lineage>
</organism>
<keyword evidence="4" id="KW-0472">Membrane</keyword>
<keyword evidence="4" id="KW-0812">Transmembrane</keyword>
<dbReference type="STRING" id="4615.A0A199VEN2"/>